<dbReference type="GO" id="GO:0004722">
    <property type="term" value="F:protein serine/threonine phosphatase activity"/>
    <property type="evidence" value="ECO:0007669"/>
    <property type="project" value="UniProtKB-EC"/>
</dbReference>
<name>A0A6J8DP29_MYTCO</name>
<dbReference type="Proteomes" id="UP000507470">
    <property type="component" value="Unassembled WGS sequence"/>
</dbReference>
<keyword evidence="2" id="KW-1185">Reference proteome</keyword>
<dbReference type="EC" id="3.1.3.16" evidence="1"/>
<accession>A0A6J8DP29</accession>
<evidence type="ECO:0000313" key="2">
    <source>
        <dbReference type="Proteomes" id="UP000507470"/>
    </source>
</evidence>
<proteinExistence type="predicted"/>
<dbReference type="GO" id="GO:0003676">
    <property type="term" value="F:nucleic acid binding"/>
    <property type="evidence" value="ECO:0007669"/>
    <property type="project" value="InterPro"/>
</dbReference>
<dbReference type="Gene3D" id="3.30.420.10">
    <property type="entry name" value="Ribonuclease H-like superfamily/Ribonuclease H"/>
    <property type="match status" value="1"/>
</dbReference>
<dbReference type="SUPFAM" id="SSF53098">
    <property type="entry name" value="Ribonuclease H-like"/>
    <property type="match status" value="1"/>
</dbReference>
<gene>
    <name evidence="1" type="ORF">MCOR_43065</name>
</gene>
<dbReference type="AlphaFoldDB" id="A0A6J8DP29"/>
<protein>
    <submittedName>
        <fullName evidence="1">PPP1C</fullName>
        <ecNumber evidence="1">3.1.3.16</ecNumber>
    </submittedName>
</protein>
<reference evidence="1 2" key="1">
    <citation type="submission" date="2020-06" db="EMBL/GenBank/DDBJ databases">
        <authorList>
            <person name="Li R."/>
            <person name="Bekaert M."/>
        </authorList>
    </citation>
    <scope>NUCLEOTIDE SEQUENCE [LARGE SCALE GENOMIC DNA]</scope>
    <source>
        <strain evidence="2">wild</strain>
    </source>
</reference>
<organism evidence="1 2">
    <name type="scientific">Mytilus coruscus</name>
    <name type="common">Sea mussel</name>
    <dbReference type="NCBI Taxonomy" id="42192"/>
    <lineage>
        <taxon>Eukaryota</taxon>
        <taxon>Metazoa</taxon>
        <taxon>Spiralia</taxon>
        <taxon>Lophotrochozoa</taxon>
        <taxon>Mollusca</taxon>
        <taxon>Bivalvia</taxon>
        <taxon>Autobranchia</taxon>
        <taxon>Pteriomorphia</taxon>
        <taxon>Mytilida</taxon>
        <taxon>Mytiloidea</taxon>
        <taxon>Mytilidae</taxon>
        <taxon>Mytilinae</taxon>
        <taxon>Mytilus</taxon>
    </lineage>
</organism>
<evidence type="ECO:0000313" key="1">
    <source>
        <dbReference type="EMBL" id="CAC5409826.1"/>
    </source>
</evidence>
<dbReference type="InterPro" id="IPR036397">
    <property type="entry name" value="RNaseH_sf"/>
</dbReference>
<sequence>MLDSLLELEDKNPKAYWDIINKFKYFDKNISDQSSNIPSDEWYYYFDKLLNVDCSNEQDDFPSSCDFTRNNVLLDYDINMQENNKIERERLLAKLLTKHYVPDAETVKSYKIKFPEPVKLIEGLYQPLKESRRVGALSFHCTSKFNGRLWKACLQLTFPLRFTCVGVHTDLDKAKENAYLEACEMYWYLGLIYNKGCVTPERLWELIEQMYVEIDGPQVRREKNFYYCTSQIIMDGSSSWLTEIKIRWPLILCVNATGTSPYNSQFEAALLAAMQLKCYCFLDGKNNLKFPQRRCLRKSVLFNEFVPSLENFDADCIIHVDASFYGFGAYLKIRNEDKVRWFTELWPQEVQSKYLSFHVKTFSSRFAEMYAFVTACYTWKHKFVNKRVLCYSDCLSTVDIVNRGLYVNRKVYSKYSKLTRILQSLVDKYNIEFLACHKQRESNKLADLLSRHCVEEFRREIPEAFQKSKKVKQLTFCYPLVENETTKNLENSLKETK</sequence>
<dbReference type="EMBL" id="CACVKT020007648">
    <property type="protein sequence ID" value="CAC5409826.1"/>
    <property type="molecule type" value="Genomic_DNA"/>
</dbReference>
<keyword evidence="1" id="KW-0378">Hydrolase</keyword>
<dbReference type="OrthoDB" id="6134681at2759"/>
<dbReference type="InterPro" id="IPR012337">
    <property type="entry name" value="RNaseH-like_sf"/>
</dbReference>